<evidence type="ECO:0000256" key="8">
    <source>
        <dbReference type="ARBA" id="ARBA00048258"/>
    </source>
</evidence>
<dbReference type="NCBIfam" id="TIGR00018">
    <property type="entry name" value="panC"/>
    <property type="match status" value="1"/>
</dbReference>
<reference evidence="9" key="1">
    <citation type="submission" date="2020-05" db="EMBL/GenBank/DDBJ databases">
        <authorList>
            <person name="Chiriac C."/>
            <person name="Salcher M."/>
            <person name="Ghai R."/>
            <person name="Kavagutti S V."/>
        </authorList>
    </citation>
    <scope>NUCLEOTIDE SEQUENCE</scope>
</reference>
<accession>A0A6J6ERQ7</accession>
<dbReference type="GO" id="GO:0005524">
    <property type="term" value="F:ATP binding"/>
    <property type="evidence" value="ECO:0007669"/>
    <property type="project" value="UniProtKB-KW"/>
</dbReference>
<evidence type="ECO:0000256" key="4">
    <source>
        <dbReference type="ARBA" id="ARBA00022598"/>
    </source>
</evidence>
<dbReference type="InterPro" id="IPR042176">
    <property type="entry name" value="Pantoate_ligase_C"/>
</dbReference>
<dbReference type="CDD" id="cd00560">
    <property type="entry name" value="PanC"/>
    <property type="match status" value="1"/>
</dbReference>
<proteinExistence type="inferred from homology"/>
<keyword evidence="5" id="KW-0566">Pantothenate biosynthesis</keyword>
<dbReference type="NCBIfam" id="TIGR00125">
    <property type="entry name" value="cyt_tran_rel"/>
    <property type="match status" value="1"/>
</dbReference>
<evidence type="ECO:0000256" key="1">
    <source>
        <dbReference type="ARBA" id="ARBA00004990"/>
    </source>
</evidence>
<dbReference type="GO" id="GO:0004592">
    <property type="term" value="F:pantoate-beta-alanine ligase activity"/>
    <property type="evidence" value="ECO:0007669"/>
    <property type="project" value="UniProtKB-EC"/>
</dbReference>
<comment type="similarity">
    <text evidence="2">Belongs to the pantothenate synthetase family.</text>
</comment>
<sequence length="283" mass="30296">MSSLAVVTTSSGMSDIVAGWKSEGHSVAFVPTMGALHQGHGALIEKASELADRVVVSIFVNPLQFGTGEDFDSYPRDDEADQAFLRARPVDVLFMPTVDEVYPPGVAVTAAAGPVGDTFEGASRPGHFDGVLRVVKRLCAIISPDFALFGRKDAQQLFLVDTMVRNEGLPITIVPVDTVRAPDGLALSSRNAYLSDDERARALAIPVALAEAERATTLSGALSVVRERLESEPGLTIDYVAGVDPETFHQLDEDSPIREATLIVAVSLSTTRLIDNRALHFPQ</sequence>
<dbReference type="InterPro" id="IPR004821">
    <property type="entry name" value="Cyt_trans-like"/>
</dbReference>
<dbReference type="HAMAP" id="MF_00158">
    <property type="entry name" value="PanC"/>
    <property type="match status" value="1"/>
</dbReference>
<keyword evidence="4" id="KW-0436">Ligase</keyword>
<dbReference type="SUPFAM" id="SSF52374">
    <property type="entry name" value="Nucleotidylyl transferase"/>
    <property type="match status" value="1"/>
</dbReference>
<dbReference type="AlphaFoldDB" id="A0A6J6ERQ7"/>
<evidence type="ECO:0000256" key="5">
    <source>
        <dbReference type="ARBA" id="ARBA00022655"/>
    </source>
</evidence>
<keyword evidence="7" id="KW-0067">ATP-binding</keyword>
<evidence type="ECO:0000256" key="6">
    <source>
        <dbReference type="ARBA" id="ARBA00022741"/>
    </source>
</evidence>
<organism evidence="9">
    <name type="scientific">freshwater metagenome</name>
    <dbReference type="NCBI Taxonomy" id="449393"/>
    <lineage>
        <taxon>unclassified sequences</taxon>
        <taxon>metagenomes</taxon>
        <taxon>ecological metagenomes</taxon>
    </lineage>
</organism>
<dbReference type="Gene3D" id="3.40.50.620">
    <property type="entry name" value="HUPs"/>
    <property type="match status" value="1"/>
</dbReference>
<dbReference type="InterPro" id="IPR014729">
    <property type="entry name" value="Rossmann-like_a/b/a_fold"/>
</dbReference>
<comment type="catalytic activity">
    <reaction evidence="8">
        <text>(R)-pantoate + beta-alanine + ATP = (R)-pantothenate + AMP + diphosphate + H(+)</text>
        <dbReference type="Rhea" id="RHEA:10912"/>
        <dbReference type="ChEBI" id="CHEBI:15378"/>
        <dbReference type="ChEBI" id="CHEBI:15980"/>
        <dbReference type="ChEBI" id="CHEBI:29032"/>
        <dbReference type="ChEBI" id="CHEBI:30616"/>
        <dbReference type="ChEBI" id="CHEBI:33019"/>
        <dbReference type="ChEBI" id="CHEBI:57966"/>
        <dbReference type="ChEBI" id="CHEBI:456215"/>
        <dbReference type="EC" id="6.3.2.1"/>
    </reaction>
</comment>
<evidence type="ECO:0000256" key="3">
    <source>
        <dbReference type="ARBA" id="ARBA00012219"/>
    </source>
</evidence>
<evidence type="ECO:0000256" key="2">
    <source>
        <dbReference type="ARBA" id="ARBA00009256"/>
    </source>
</evidence>
<dbReference type="InterPro" id="IPR003721">
    <property type="entry name" value="Pantoate_ligase"/>
</dbReference>
<evidence type="ECO:0000313" key="9">
    <source>
        <dbReference type="EMBL" id="CAB4577544.1"/>
    </source>
</evidence>
<dbReference type="Pfam" id="PF02569">
    <property type="entry name" value="Pantoate_ligase"/>
    <property type="match status" value="1"/>
</dbReference>
<name>A0A6J6ERQ7_9ZZZZ</name>
<evidence type="ECO:0000256" key="7">
    <source>
        <dbReference type="ARBA" id="ARBA00022840"/>
    </source>
</evidence>
<dbReference type="GO" id="GO:0005829">
    <property type="term" value="C:cytosol"/>
    <property type="evidence" value="ECO:0007669"/>
    <property type="project" value="TreeGrafter"/>
</dbReference>
<comment type="pathway">
    <text evidence="1">Cofactor biosynthesis; (R)-pantothenate biosynthesis; (R)-pantothenate from (R)-pantoate and beta-alanine: step 1/1.</text>
</comment>
<dbReference type="Gene3D" id="3.30.1300.10">
    <property type="entry name" value="Pantoate-beta-alanine ligase, C-terminal domain"/>
    <property type="match status" value="1"/>
</dbReference>
<dbReference type="PANTHER" id="PTHR21299">
    <property type="entry name" value="CYTIDYLATE KINASE/PANTOATE-BETA-ALANINE LIGASE"/>
    <property type="match status" value="1"/>
</dbReference>
<dbReference type="EC" id="6.3.2.1" evidence="3"/>
<keyword evidence="6" id="KW-0547">Nucleotide-binding</keyword>
<dbReference type="GO" id="GO:0015940">
    <property type="term" value="P:pantothenate biosynthetic process"/>
    <property type="evidence" value="ECO:0007669"/>
    <property type="project" value="UniProtKB-UniPathway"/>
</dbReference>
<gene>
    <name evidence="9" type="ORF">UFOPK1684_01146</name>
</gene>
<dbReference type="EMBL" id="CAEZTM010000059">
    <property type="protein sequence ID" value="CAB4577544.1"/>
    <property type="molecule type" value="Genomic_DNA"/>
</dbReference>
<protein>
    <recommendedName>
        <fullName evidence="3">pantoate--beta-alanine ligase (AMP-forming)</fullName>
        <ecNumber evidence="3">6.3.2.1</ecNumber>
    </recommendedName>
</protein>
<dbReference type="PANTHER" id="PTHR21299:SF1">
    <property type="entry name" value="PANTOATE--BETA-ALANINE LIGASE"/>
    <property type="match status" value="1"/>
</dbReference>
<dbReference type="UniPathway" id="UPA00028">
    <property type="reaction ID" value="UER00005"/>
</dbReference>